<evidence type="ECO:0000256" key="4">
    <source>
        <dbReference type="ARBA" id="ARBA00023263"/>
    </source>
</evidence>
<keyword evidence="3 5" id="KW-0732">Signal</keyword>
<accession>H5V3V5</accession>
<dbReference type="Gene3D" id="2.60.40.1090">
    <property type="entry name" value="Fimbrial-type adhesion domain"/>
    <property type="match status" value="1"/>
</dbReference>
<gene>
    <name evidence="7" type="ORF">EH105704_08_00410</name>
</gene>
<reference evidence="7 8" key="1">
    <citation type="submission" date="2012-02" db="EMBL/GenBank/DDBJ databases">
        <title>Whole genome shotgun sequence of Escherichia hermannii NBRC 105704.</title>
        <authorList>
            <person name="Yoshida I."/>
            <person name="Hosoyama A."/>
            <person name="Tsuchikane K."/>
            <person name="Katsumata H."/>
            <person name="Yamazaki S."/>
            <person name="Fujita N."/>
        </authorList>
    </citation>
    <scope>NUCLEOTIDE SEQUENCE [LARGE SCALE GENOMIC DNA]</scope>
    <source>
        <strain evidence="7 8">NBRC 105704</strain>
    </source>
</reference>
<protein>
    <recommendedName>
        <fullName evidence="6">Fimbrial-type adhesion domain-containing protein</fullName>
    </recommendedName>
</protein>
<sequence length="181" mass="19099">MFMKKTALFVATAYSLFFSGAFAANDLSADLTISGYLNTVSDCKPLISQAVADLGQKAMKDLPYIGQSSNASVLETAYFVDLSGKECANTKIGLKFLGDADDETGQALQNTLNGDDAAKGIAVNIYDGQGSIITPNVSVNSVNEEVYHGHFPFHLSMAKSAAENVAAGNVQASLTVEMVRL</sequence>
<feature type="chain" id="PRO_5003599532" description="Fimbrial-type adhesion domain-containing protein" evidence="5">
    <location>
        <begin position="24"/>
        <end position="181"/>
    </location>
</feature>
<dbReference type="EMBL" id="BAFF01000008">
    <property type="protein sequence ID" value="GAB52663.1"/>
    <property type="molecule type" value="Genomic_DNA"/>
</dbReference>
<keyword evidence="4" id="KW-0281">Fimbrium</keyword>
<dbReference type="Pfam" id="PF00419">
    <property type="entry name" value="Fimbrial"/>
    <property type="match status" value="1"/>
</dbReference>
<dbReference type="InterPro" id="IPR050263">
    <property type="entry name" value="Bact_Fimbrial_Adh_Pro"/>
</dbReference>
<evidence type="ECO:0000313" key="8">
    <source>
        <dbReference type="Proteomes" id="UP000010297"/>
    </source>
</evidence>
<comment type="similarity">
    <text evidence="2">Belongs to the fimbrial protein family.</text>
</comment>
<keyword evidence="8" id="KW-1185">Reference proteome</keyword>
<evidence type="ECO:0000256" key="5">
    <source>
        <dbReference type="SAM" id="SignalP"/>
    </source>
</evidence>
<feature type="domain" description="Fimbrial-type adhesion" evidence="6">
    <location>
        <begin position="38"/>
        <end position="177"/>
    </location>
</feature>
<evidence type="ECO:0000259" key="6">
    <source>
        <dbReference type="Pfam" id="PF00419"/>
    </source>
</evidence>
<comment type="caution">
    <text evidence="7">The sequence shown here is derived from an EMBL/GenBank/DDBJ whole genome shotgun (WGS) entry which is preliminary data.</text>
</comment>
<dbReference type="Proteomes" id="UP000010297">
    <property type="component" value="Unassembled WGS sequence"/>
</dbReference>
<feature type="signal peptide" evidence="5">
    <location>
        <begin position="1"/>
        <end position="23"/>
    </location>
</feature>
<dbReference type="InterPro" id="IPR008966">
    <property type="entry name" value="Adhesion_dom_sf"/>
</dbReference>
<dbReference type="RefSeq" id="WP_002436663.1">
    <property type="nucleotide sequence ID" value="NZ_BAFF01000008.1"/>
</dbReference>
<dbReference type="SUPFAM" id="SSF49401">
    <property type="entry name" value="Bacterial adhesins"/>
    <property type="match status" value="1"/>
</dbReference>
<evidence type="ECO:0000256" key="1">
    <source>
        <dbReference type="ARBA" id="ARBA00004561"/>
    </source>
</evidence>
<evidence type="ECO:0000313" key="7">
    <source>
        <dbReference type="EMBL" id="GAB52663.1"/>
    </source>
</evidence>
<dbReference type="InterPro" id="IPR000259">
    <property type="entry name" value="Adhesion_dom_fimbrial"/>
</dbReference>
<dbReference type="PANTHER" id="PTHR33420">
    <property type="entry name" value="FIMBRIAL SUBUNIT ELFA-RELATED"/>
    <property type="match status" value="1"/>
</dbReference>
<dbReference type="PANTHER" id="PTHR33420:SF3">
    <property type="entry name" value="FIMBRIAL SUBUNIT ELFA"/>
    <property type="match status" value="1"/>
</dbReference>
<name>H5V3V5_ATLHE</name>
<organism evidence="7 8">
    <name type="scientific">Atlantibacter hermannii NBRC 105704</name>
    <dbReference type="NCBI Taxonomy" id="1115512"/>
    <lineage>
        <taxon>Bacteria</taxon>
        <taxon>Pseudomonadati</taxon>
        <taxon>Pseudomonadota</taxon>
        <taxon>Gammaproteobacteria</taxon>
        <taxon>Enterobacterales</taxon>
        <taxon>Enterobacteriaceae</taxon>
        <taxon>Atlantibacter</taxon>
    </lineage>
</organism>
<comment type="subcellular location">
    <subcellularLocation>
        <location evidence="1">Fimbrium</location>
    </subcellularLocation>
</comment>
<evidence type="ECO:0000256" key="3">
    <source>
        <dbReference type="ARBA" id="ARBA00022729"/>
    </source>
</evidence>
<evidence type="ECO:0000256" key="2">
    <source>
        <dbReference type="ARBA" id="ARBA00006671"/>
    </source>
</evidence>
<dbReference type="AlphaFoldDB" id="H5V3V5"/>
<dbReference type="GO" id="GO:0043709">
    <property type="term" value="P:cell adhesion involved in single-species biofilm formation"/>
    <property type="evidence" value="ECO:0007669"/>
    <property type="project" value="TreeGrafter"/>
</dbReference>
<dbReference type="InterPro" id="IPR036937">
    <property type="entry name" value="Adhesion_dom_fimbrial_sf"/>
</dbReference>
<dbReference type="eggNOG" id="COG3539">
    <property type="taxonomic scope" value="Bacteria"/>
</dbReference>
<dbReference type="GO" id="GO:0009289">
    <property type="term" value="C:pilus"/>
    <property type="evidence" value="ECO:0007669"/>
    <property type="project" value="UniProtKB-SubCell"/>
</dbReference>
<proteinExistence type="inferred from homology"/>